<gene>
    <name evidence="1" type="ORF">CK203_057020</name>
</gene>
<proteinExistence type="predicted"/>
<organism evidence="1 2">
    <name type="scientific">Vitis vinifera</name>
    <name type="common">Grape</name>
    <dbReference type="NCBI Taxonomy" id="29760"/>
    <lineage>
        <taxon>Eukaryota</taxon>
        <taxon>Viridiplantae</taxon>
        <taxon>Streptophyta</taxon>
        <taxon>Embryophyta</taxon>
        <taxon>Tracheophyta</taxon>
        <taxon>Spermatophyta</taxon>
        <taxon>Magnoliopsida</taxon>
        <taxon>eudicotyledons</taxon>
        <taxon>Gunneridae</taxon>
        <taxon>Pentapetalae</taxon>
        <taxon>rosids</taxon>
        <taxon>Vitales</taxon>
        <taxon>Vitaceae</taxon>
        <taxon>Viteae</taxon>
        <taxon>Vitis</taxon>
    </lineage>
</organism>
<reference evidence="1 2" key="1">
    <citation type="journal article" date="2018" name="PLoS Genet.">
        <title>Population sequencing reveals clonal diversity and ancestral inbreeding in the grapevine cultivar Chardonnay.</title>
        <authorList>
            <person name="Roach M.J."/>
            <person name="Johnson D.L."/>
            <person name="Bohlmann J."/>
            <person name="van Vuuren H.J."/>
            <person name="Jones S.J."/>
            <person name="Pretorius I.S."/>
            <person name="Schmidt S.A."/>
            <person name="Borneman A.R."/>
        </authorList>
    </citation>
    <scope>NUCLEOTIDE SEQUENCE [LARGE SCALE GENOMIC DNA]</scope>
    <source>
        <strain evidence="2">cv. Chardonnay</strain>
        <tissue evidence="1">Leaf</tissue>
    </source>
</reference>
<comment type="caution">
    <text evidence="1">The sequence shown here is derived from an EMBL/GenBank/DDBJ whole genome shotgun (WGS) entry which is preliminary data.</text>
</comment>
<dbReference type="Proteomes" id="UP000288805">
    <property type="component" value="Unassembled WGS sequence"/>
</dbReference>
<accession>A0A438G9T2</accession>
<protein>
    <submittedName>
        <fullName evidence="1">Uncharacterized protein</fullName>
    </submittedName>
</protein>
<dbReference type="AlphaFoldDB" id="A0A438G9T2"/>
<evidence type="ECO:0000313" key="1">
    <source>
        <dbReference type="EMBL" id="RVW68928.1"/>
    </source>
</evidence>
<sequence>MKQSIICSASHSIVAENPVLQQLEYGNVPRDQSNAAPESYMLQSFDFPCNTHLSGMKRKQCQNYLQRCPRIQI</sequence>
<name>A0A438G9T2_VITVI</name>
<evidence type="ECO:0000313" key="2">
    <source>
        <dbReference type="Proteomes" id="UP000288805"/>
    </source>
</evidence>
<dbReference type="EMBL" id="QGNW01000513">
    <property type="protein sequence ID" value="RVW68928.1"/>
    <property type="molecule type" value="Genomic_DNA"/>
</dbReference>